<dbReference type="OrthoDB" id="205993at2759"/>
<feature type="non-terminal residue" evidence="6">
    <location>
        <position position="1"/>
    </location>
</feature>
<comment type="subcellular location">
    <subcellularLocation>
        <location evidence="1">Membrane</location>
        <topology evidence="1">Multi-pass membrane protein</topology>
    </subcellularLocation>
</comment>
<protein>
    <submittedName>
        <fullName evidence="6">S15A1 protein</fullName>
    </submittedName>
</protein>
<evidence type="ECO:0000313" key="7">
    <source>
        <dbReference type="Proteomes" id="UP000545329"/>
    </source>
</evidence>
<evidence type="ECO:0000313" key="6">
    <source>
        <dbReference type="EMBL" id="NXS90444.1"/>
    </source>
</evidence>
<name>A0A7L2Y778_9PASS</name>
<dbReference type="GO" id="GO:0022857">
    <property type="term" value="F:transmembrane transporter activity"/>
    <property type="evidence" value="ECO:0007669"/>
    <property type="project" value="InterPro"/>
</dbReference>
<keyword evidence="5" id="KW-0732">Signal</keyword>
<feature type="chain" id="PRO_5029775592" evidence="5">
    <location>
        <begin position="18"/>
        <end position="101"/>
    </location>
</feature>
<evidence type="ECO:0000256" key="5">
    <source>
        <dbReference type="SAM" id="SignalP"/>
    </source>
</evidence>
<gene>
    <name evidence="6" type="primary">Slc15a1</name>
    <name evidence="6" type="ORF">ERPZAN_R15326</name>
</gene>
<dbReference type="InterPro" id="IPR000109">
    <property type="entry name" value="POT_fam"/>
</dbReference>
<evidence type="ECO:0000256" key="2">
    <source>
        <dbReference type="ARBA" id="ARBA00022692"/>
    </source>
</evidence>
<keyword evidence="3" id="KW-1133">Transmembrane helix</keyword>
<feature type="non-terminal residue" evidence="6">
    <location>
        <position position="101"/>
    </location>
</feature>
<accession>A0A7L2Y778</accession>
<evidence type="ECO:0000256" key="4">
    <source>
        <dbReference type="ARBA" id="ARBA00023136"/>
    </source>
</evidence>
<dbReference type="Pfam" id="PF00854">
    <property type="entry name" value="PTR2"/>
    <property type="match status" value="1"/>
</dbReference>
<dbReference type="EMBL" id="VZTN01039065">
    <property type="protein sequence ID" value="NXS90444.1"/>
    <property type="molecule type" value="Genomic_DNA"/>
</dbReference>
<feature type="signal peptide" evidence="5">
    <location>
        <begin position="1"/>
        <end position="17"/>
    </location>
</feature>
<dbReference type="GO" id="GO:0016020">
    <property type="term" value="C:membrane"/>
    <property type="evidence" value="ECO:0007669"/>
    <property type="project" value="UniProtKB-SubCell"/>
</dbReference>
<dbReference type="Proteomes" id="UP000545329">
    <property type="component" value="Unassembled WGS sequence"/>
</dbReference>
<keyword evidence="7" id="KW-1185">Reference proteome</keyword>
<keyword evidence="2" id="KW-0812">Transmembrane</keyword>
<evidence type="ECO:0000256" key="1">
    <source>
        <dbReference type="ARBA" id="ARBA00004141"/>
    </source>
</evidence>
<dbReference type="AlphaFoldDB" id="A0A7L2Y778"/>
<evidence type="ECO:0000256" key="3">
    <source>
        <dbReference type="ARBA" id="ARBA00022989"/>
    </source>
</evidence>
<proteinExistence type="predicted"/>
<organism evidence="6 7">
    <name type="scientific">Erpornis zantholeuca</name>
    <dbReference type="NCBI Taxonomy" id="1112836"/>
    <lineage>
        <taxon>Eukaryota</taxon>
        <taxon>Metazoa</taxon>
        <taxon>Chordata</taxon>
        <taxon>Craniata</taxon>
        <taxon>Vertebrata</taxon>
        <taxon>Euteleostomi</taxon>
        <taxon>Archelosauria</taxon>
        <taxon>Archosauria</taxon>
        <taxon>Dinosauria</taxon>
        <taxon>Saurischia</taxon>
        <taxon>Theropoda</taxon>
        <taxon>Coelurosauria</taxon>
        <taxon>Aves</taxon>
        <taxon>Neognathae</taxon>
        <taxon>Neoaves</taxon>
        <taxon>Telluraves</taxon>
        <taxon>Australaves</taxon>
        <taxon>Passeriformes</taxon>
        <taxon>Sylvioidea</taxon>
        <taxon>Timaliidae</taxon>
        <taxon>Erpornis</taxon>
    </lineage>
</organism>
<reference evidence="6 7" key="1">
    <citation type="submission" date="2019-09" db="EMBL/GenBank/DDBJ databases">
        <title>Bird 10,000 Genomes (B10K) Project - Family phase.</title>
        <authorList>
            <person name="Zhang G."/>
        </authorList>
    </citation>
    <scope>NUCLEOTIDE SEQUENCE [LARGE SCALE GENOMIC DNA]</scope>
    <source>
        <strain evidence="6">B10K-DU-002-58</strain>
        <tissue evidence="6">Muscle</tissue>
    </source>
</reference>
<sequence>FLASMAFVAAALVQVQIDKTYPVFPAAGQSQIKLINLGGIPATVQFQPQLQNVDVAPNEATGYMTFETSTLKSLQIASEFLNKTEPLELLEGHRYTLAFKE</sequence>
<keyword evidence="4" id="KW-0472">Membrane</keyword>
<comment type="caution">
    <text evidence="6">The sequence shown here is derived from an EMBL/GenBank/DDBJ whole genome shotgun (WGS) entry which is preliminary data.</text>
</comment>